<dbReference type="Gene3D" id="1.10.10.10">
    <property type="entry name" value="Winged helix-like DNA-binding domain superfamily/Winged helix DNA-binding domain"/>
    <property type="match status" value="1"/>
</dbReference>
<evidence type="ECO:0000313" key="6">
    <source>
        <dbReference type="Proteomes" id="UP000051063"/>
    </source>
</evidence>
<dbReference type="PANTHER" id="PTHR35790">
    <property type="entry name" value="HTH-TYPE TRANSCRIPTIONAL REGULATOR PCHR"/>
    <property type="match status" value="1"/>
</dbReference>
<keyword evidence="3" id="KW-0804">Transcription</keyword>
<dbReference type="PANTHER" id="PTHR35790:SF4">
    <property type="entry name" value="HTH-TYPE TRANSCRIPTIONAL REGULATOR PCHR"/>
    <property type="match status" value="1"/>
</dbReference>
<evidence type="ECO:0000256" key="2">
    <source>
        <dbReference type="ARBA" id="ARBA00023125"/>
    </source>
</evidence>
<dbReference type="SMART" id="SM00347">
    <property type="entry name" value="HTH_MARR"/>
    <property type="match status" value="1"/>
</dbReference>
<name>A0ABR5N3C7_BRECH</name>
<organism evidence="5 6">
    <name type="scientific">Brevibacillus choshinensis</name>
    <dbReference type="NCBI Taxonomy" id="54911"/>
    <lineage>
        <taxon>Bacteria</taxon>
        <taxon>Bacillati</taxon>
        <taxon>Bacillota</taxon>
        <taxon>Bacilli</taxon>
        <taxon>Bacillales</taxon>
        <taxon>Paenibacillaceae</taxon>
        <taxon>Brevibacillus</taxon>
    </lineage>
</organism>
<dbReference type="InterPro" id="IPR036390">
    <property type="entry name" value="WH_DNA-bd_sf"/>
</dbReference>
<comment type="caution">
    <text evidence="5">The sequence shown here is derived from an EMBL/GenBank/DDBJ whole genome shotgun (WGS) entry which is preliminary data.</text>
</comment>
<dbReference type="Proteomes" id="UP000051063">
    <property type="component" value="Unassembled WGS sequence"/>
</dbReference>
<dbReference type="RefSeq" id="WP_055747591.1">
    <property type="nucleotide sequence ID" value="NZ_LJJB01000013.1"/>
</dbReference>
<dbReference type="InterPro" id="IPR000835">
    <property type="entry name" value="HTH_MarR-typ"/>
</dbReference>
<evidence type="ECO:0000259" key="4">
    <source>
        <dbReference type="SMART" id="SM00347"/>
    </source>
</evidence>
<dbReference type="Pfam" id="PF12802">
    <property type="entry name" value="MarR_2"/>
    <property type="match status" value="1"/>
</dbReference>
<accession>A0ABR5N3C7</accession>
<sequence>MKQDPLIQEIIGLFGKIQKRFETEDDEERKWLVENCKNPVIVDLLKEMTVMELHVLDAIGRFEPVNGITISKQFSIPKGSVSKITRRMLARKLIETEYLPNNKKEILFRITPLGKELFDLHRALHERIEYGVTTFLQKYKPEELSVLVRMLVDAETASWVYPELPKEEGK</sequence>
<reference evidence="5 6" key="1">
    <citation type="submission" date="2015-09" db="EMBL/GenBank/DDBJ databases">
        <title>Genome sequencing project for genomic taxonomy and phylogenomics of Bacillus-like bacteria.</title>
        <authorList>
            <person name="Liu B."/>
            <person name="Wang J."/>
            <person name="Zhu Y."/>
            <person name="Liu G."/>
            <person name="Chen Q."/>
            <person name="Chen Z."/>
            <person name="Lan J."/>
            <person name="Che J."/>
            <person name="Ge C."/>
            <person name="Shi H."/>
            <person name="Pan Z."/>
            <person name="Liu X."/>
        </authorList>
    </citation>
    <scope>NUCLEOTIDE SEQUENCE [LARGE SCALE GENOMIC DNA]</scope>
    <source>
        <strain evidence="5 6">DSM 8552</strain>
    </source>
</reference>
<dbReference type="SUPFAM" id="SSF46785">
    <property type="entry name" value="Winged helix' DNA-binding domain"/>
    <property type="match status" value="1"/>
</dbReference>
<evidence type="ECO:0000313" key="5">
    <source>
        <dbReference type="EMBL" id="KQL44997.1"/>
    </source>
</evidence>
<keyword evidence="1" id="KW-0805">Transcription regulation</keyword>
<dbReference type="InterPro" id="IPR036388">
    <property type="entry name" value="WH-like_DNA-bd_sf"/>
</dbReference>
<keyword evidence="2" id="KW-0238">DNA-binding</keyword>
<dbReference type="EMBL" id="LJJB01000013">
    <property type="protein sequence ID" value="KQL44997.1"/>
    <property type="molecule type" value="Genomic_DNA"/>
</dbReference>
<protein>
    <submittedName>
        <fullName evidence="5">MarR family transcriptional regulator</fullName>
    </submittedName>
</protein>
<gene>
    <name evidence="5" type="ORF">AN963_27115</name>
</gene>
<dbReference type="InterPro" id="IPR052067">
    <property type="entry name" value="Metal_resp_HTH_trans_reg"/>
</dbReference>
<feature type="domain" description="HTH marR-type" evidence="4">
    <location>
        <begin position="41"/>
        <end position="144"/>
    </location>
</feature>
<evidence type="ECO:0000256" key="3">
    <source>
        <dbReference type="ARBA" id="ARBA00023163"/>
    </source>
</evidence>
<evidence type="ECO:0000256" key="1">
    <source>
        <dbReference type="ARBA" id="ARBA00023015"/>
    </source>
</evidence>
<proteinExistence type="predicted"/>
<keyword evidence="6" id="KW-1185">Reference proteome</keyword>